<dbReference type="EMBL" id="CP114203">
    <property type="protein sequence ID" value="WAU03742.1"/>
    <property type="molecule type" value="Genomic_DNA"/>
</dbReference>
<dbReference type="InterPro" id="IPR047951">
    <property type="entry name" value="Transpos_ISL3"/>
</dbReference>
<gene>
    <name evidence="2" type="ORF">STRNI_001915</name>
</gene>
<dbReference type="GeneID" id="301331105"/>
<dbReference type="InterPro" id="IPR002560">
    <property type="entry name" value="Transposase_DDE"/>
</dbReference>
<evidence type="ECO:0000259" key="1">
    <source>
        <dbReference type="Pfam" id="PF01610"/>
    </source>
</evidence>
<dbReference type="PANTHER" id="PTHR33498">
    <property type="entry name" value="TRANSPOSASE FOR INSERTION SEQUENCE ELEMENT IS1557"/>
    <property type="match status" value="1"/>
</dbReference>
<evidence type="ECO:0000313" key="3">
    <source>
        <dbReference type="Proteomes" id="UP001210169"/>
    </source>
</evidence>
<dbReference type="PANTHER" id="PTHR33498:SF1">
    <property type="entry name" value="TRANSPOSASE FOR INSERTION SEQUENCE ELEMENT IS1557"/>
    <property type="match status" value="1"/>
</dbReference>
<name>A0ABY7J0N0_STRNI</name>
<sequence length="217" mass="24754">MTLNTILRFSLAAEPEELFTGQWQSRATKLDAYKPYLDERWQEGCTNAWKLWEEIQEQGYPHGYGNVRNYVSRTLRGKPNPFGPRPPSARVVTRWFLTHPDALTEGDRLQLKAGLANCPELTALFEHVRAFAHMLSHLQGDQLPEWIEAATATIELSSLHRFAQHLARDLDAVIAGLSHPWKSGLVEGPVNRIKMLKRQMFGRAGFDLIRKRVLLAT</sequence>
<protein>
    <submittedName>
        <fullName evidence="2">Transposase</fullName>
    </submittedName>
</protein>
<dbReference type="RefSeq" id="WP_277410951.1">
    <property type="nucleotide sequence ID" value="NZ_CP114203.1"/>
</dbReference>
<dbReference type="Pfam" id="PF01610">
    <property type="entry name" value="DDE_Tnp_ISL3"/>
    <property type="match status" value="1"/>
</dbReference>
<organism evidence="2 3">
    <name type="scientific">Streptomyces nigrescens</name>
    <dbReference type="NCBI Taxonomy" id="1920"/>
    <lineage>
        <taxon>Bacteria</taxon>
        <taxon>Bacillati</taxon>
        <taxon>Actinomycetota</taxon>
        <taxon>Actinomycetes</taxon>
        <taxon>Kitasatosporales</taxon>
        <taxon>Streptomycetaceae</taxon>
        <taxon>Streptomyces</taxon>
    </lineage>
</organism>
<proteinExistence type="predicted"/>
<accession>A0ABY7J0N0</accession>
<feature type="domain" description="Transposase IS204/IS1001/IS1096/IS1165 DDE" evidence="1">
    <location>
        <begin position="93"/>
        <end position="212"/>
    </location>
</feature>
<dbReference type="Proteomes" id="UP001210169">
    <property type="component" value="Chromosome"/>
</dbReference>
<reference evidence="2 3" key="1">
    <citation type="submission" date="2022-12" db="EMBL/GenBank/DDBJ databases">
        <authorList>
            <person name="Ruckert C."/>
            <person name="Busche T."/>
            <person name="Kalinowski J."/>
            <person name="Wittmann C."/>
        </authorList>
    </citation>
    <scope>NUCLEOTIDE SEQUENCE [LARGE SCALE GENOMIC DNA]</scope>
    <source>
        <strain evidence="2 3">DSM 40276</strain>
    </source>
</reference>
<keyword evidence="3" id="KW-1185">Reference proteome</keyword>
<evidence type="ECO:0000313" key="2">
    <source>
        <dbReference type="EMBL" id="WAU03742.1"/>
    </source>
</evidence>